<dbReference type="Proteomes" id="UP001177769">
    <property type="component" value="Chromosome"/>
</dbReference>
<organism evidence="1 2">
    <name type="scientific">Paucibacter sediminis</name>
    <dbReference type="NCBI Taxonomy" id="3019553"/>
    <lineage>
        <taxon>Bacteria</taxon>
        <taxon>Pseudomonadati</taxon>
        <taxon>Pseudomonadota</taxon>
        <taxon>Betaproteobacteria</taxon>
        <taxon>Burkholderiales</taxon>
        <taxon>Sphaerotilaceae</taxon>
        <taxon>Roseateles</taxon>
    </lineage>
</organism>
<proteinExistence type="predicted"/>
<keyword evidence="2" id="KW-1185">Reference proteome</keyword>
<name>A0AA95NF88_9BURK</name>
<sequence>MNANQQTPSTSTNNCGCAACPGQQCPCGCQPGAAAQACACGPQCKCGADCACPKA</sequence>
<dbReference type="EMBL" id="CP116346">
    <property type="protein sequence ID" value="WIT14205.1"/>
    <property type="molecule type" value="Genomic_DNA"/>
</dbReference>
<evidence type="ECO:0008006" key="3">
    <source>
        <dbReference type="Google" id="ProtNLM"/>
    </source>
</evidence>
<dbReference type="RefSeq" id="WP_285235333.1">
    <property type="nucleotide sequence ID" value="NZ_CP116346.1"/>
</dbReference>
<dbReference type="KEGG" id="pais:PFX98_11465"/>
<evidence type="ECO:0000313" key="1">
    <source>
        <dbReference type="EMBL" id="WIT14205.1"/>
    </source>
</evidence>
<evidence type="ECO:0000313" key="2">
    <source>
        <dbReference type="Proteomes" id="UP001177769"/>
    </source>
</evidence>
<accession>A0AA95NF88</accession>
<dbReference type="AlphaFoldDB" id="A0AA95NF88"/>
<protein>
    <recommendedName>
        <fullName evidence="3">Metallothionein</fullName>
    </recommendedName>
</protein>
<reference evidence="1" key="1">
    <citation type="submission" date="2023-01" db="EMBL/GenBank/DDBJ databases">
        <title>Whole genome sequence of Paucibacter sp. S2-9 isolated from pond sediment.</title>
        <authorList>
            <person name="Jung J.Y."/>
        </authorList>
    </citation>
    <scope>NUCLEOTIDE SEQUENCE</scope>
    <source>
        <strain evidence="1">S2-9</strain>
    </source>
</reference>
<gene>
    <name evidence="1" type="ORF">PFX98_11465</name>
</gene>